<dbReference type="OrthoDB" id="5934301at2"/>
<reference evidence="1 2" key="1">
    <citation type="journal article" date="2018" name="Genet. Mol. Biol.">
        <title>The genome sequence of Dyella jiangningensis FCAV SCS01 from a lignocellulose-decomposing microbial consortium metagenome reveals potential for biotechnological applications.</title>
        <authorList>
            <person name="Desiderato J.G."/>
            <person name="Alvarenga D.O."/>
            <person name="Constancio M.T.L."/>
            <person name="Alves L.M.C."/>
            <person name="Varani A.M."/>
        </authorList>
    </citation>
    <scope>NUCLEOTIDE SEQUENCE [LARGE SCALE GENOMIC DNA]</scope>
    <source>
        <strain evidence="1 2">FCAV SCS01</strain>
    </source>
</reference>
<organism evidence="1 2">
    <name type="scientific">Dyella jiangningensis</name>
    <dbReference type="NCBI Taxonomy" id="1379159"/>
    <lineage>
        <taxon>Bacteria</taxon>
        <taxon>Pseudomonadati</taxon>
        <taxon>Pseudomonadota</taxon>
        <taxon>Gammaproteobacteria</taxon>
        <taxon>Lysobacterales</taxon>
        <taxon>Rhodanobacteraceae</taxon>
        <taxon>Dyella</taxon>
    </lineage>
</organism>
<dbReference type="Gene3D" id="3.40.50.300">
    <property type="entry name" value="P-loop containing nucleotide triphosphate hydrolases"/>
    <property type="match status" value="1"/>
</dbReference>
<keyword evidence="2" id="KW-1185">Reference proteome</keyword>
<evidence type="ECO:0000313" key="2">
    <source>
        <dbReference type="Proteomes" id="UP000248926"/>
    </source>
</evidence>
<name>A0A328P265_9GAMM</name>
<dbReference type="InterPro" id="IPR027417">
    <property type="entry name" value="P-loop_NTPase"/>
</dbReference>
<accession>A0A328P265</accession>
<dbReference type="RefSeq" id="WP_111983213.1">
    <property type="nucleotide sequence ID" value="NZ_NFZS01000002.1"/>
</dbReference>
<gene>
    <name evidence="1" type="ORF">CA260_11290</name>
</gene>
<dbReference type="Proteomes" id="UP000248926">
    <property type="component" value="Unassembled WGS sequence"/>
</dbReference>
<sequence>MKKIIFGKCYAFSGDPMYQAWLAESLALYADAGDMAPHVEIHIVSEISGRALVAMNPRLHRTFDHGMLTSFPASDVYWGWSATGTLEVEVTLRSRRGVKRNVQKLLSVEYASDLESFEQILHEFVLVPSTYFFSDMVPIHAACLTVNGEACLLAGTGGVGKSAAMLALRQHEGVGFVSDDISLMSYGSSLVYANMAWPKIYGYNCTDPALKGELLAGRGWVDRTHFNVKTWINVASTRRKLRPDRVYRKVESAPVHLSRLYYLVREDVAEFQVARLDASVAAEMTIAVISAEYSIFHDQLYWEQYNALATSRTAMLTMDQVVTNWRRLLSECLATVACFKTSVPLNMDHVAYRDRMIDTLMAGAAEHA</sequence>
<protein>
    <recommendedName>
        <fullName evidence="3">HPr kinase</fullName>
    </recommendedName>
</protein>
<proteinExistence type="predicted"/>
<dbReference type="SUPFAM" id="SSF53795">
    <property type="entry name" value="PEP carboxykinase-like"/>
    <property type="match status" value="1"/>
</dbReference>
<dbReference type="EMBL" id="NFZS01000002">
    <property type="protein sequence ID" value="RAO76268.1"/>
    <property type="molecule type" value="Genomic_DNA"/>
</dbReference>
<dbReference type="AlphaFoldDB" id="A0A328P265"/>
<evidence type="ECO:0000313" key="1">
    <source>
        <dbReference type="EMBL" id="RAO76268.1"/>
    </source>
</evidence>
<evidence type="ECO:0008006" key="3">
    <source>
        <dbReference type="Google" id="ProtNLM"/>
    </source>
</evidence>
<comment type="caution">
    <text evidence="1">The sequence shown here is derived from an EMBL/GenBank/DDBJ whole genome shotgun (WGS) entry which is preliminary data.</text>
</comment>